<dbReference type="Proteomes" id="UP000030645">
    <property type="component" value="Unassembled WGS sequence"/>
</dbReference>
<sequence>MGFSPFLNLHFHMILMLEEELSGKTEELPGKALAIGTCKVTFEAYDDCAQKKCKSLPLQGEGLGLCLLKDYCASTVSDTRNKF</sequence>
<organism evidence="1 2">
    <name type="scientific">Morus notabilis</name>
    <dbReference type="NCBI Taxonomy" id="981085"/>
    <lineage>
        <taxon>Eukaryota</taxon>
        <taxon>Viridiplantae</taxon>
        <taxon>Streptophyta</taxon>
        <taxon>Embryophyta</taxon>
        <taxon>Tracheophyta</taxon>
        <taxon>Spermatophyta</taxon>
        <taxon>Magnoliopsida</taxon>
        <taxon>eudicotyledons</taxon>
        <taxon>Gunneridae</taxon>
        <taxon>Pentapetalae</taxon>
        <taxon>rosids</taxon>
        <taxon>fabids</taxon>
        <taxon>Rosales</taxon>
        <taxon>Moraceae</taxon>
        <taxon>Moreae</taxon>
        <taxon>Morus</taxon>
    </lineage>
</organism>
<keyword evidence="2" id="KW-1185">Reference proteome</keyword>
<dbReference type="EMBL" id="KE344194">
    <property type="protein sequence ID" value="EXB54660.1"/>
    <property type="molecule type" value="Genomic_DNA"/>
</dbReference>
<proteinExistence type="predicted"/>
<name>W9QUT8_9ROSA</name>
<evidence type="ECO:0000313" key="1">
    <source>
        <dbReference type="EMBL" id="EXB54660.1"/>
    </source>
</evidence>
<gene>
    <name evidence="1" type="ORF">L484_022521</name>
</gene>
<accession>W9QUT8</accession>
<dbReference type="AlphaFoldDB" id="W9QUT8"/>
<protein>
    <submittedName>
        <fullName evidence="1">Uncharacterized protein</fullName>
    </submittedName>
</protein>
<evidence type="ECO:0000313" key="2">
    <source>
        <dbReference type="Proteomes" id="UP000030645"/>
    </source>
</evidence>
<reference evidence="2" key="1">
    <citation type="submission" date="2013-01" db="EMBL/GenBank/DDBJ databases">
        <title>Draft Genome Sequence of a Mulberry Tree, Morus notabilis C.K. Schneid.</title>
        <authorList>
            <person name="He N."/>
            <person name="Zhao S."/>
        </authorList>
    </citation>
    <scope>NUCLEOTIDE SEQUENCE</scope>
</reference>